<sequence length="294" mass="29563">MDVMLTGPPVLAGGLELVGGLGPVGGAALTGGAPSAGRAAALGGLALVAGATSGALRAARRREVRRRVPGCLSARGRSPRGSRWRPRRPRWLSPEQCLPWLVALGVMAVVGGVTGAAVGLLVGLGARRLVPRLRSPAARRAAEEHELLVRQLPLTADLLAACLGSCSAPALAAAAVAESVEPPMRDRLAAAAAQLSLGAAPESCWEEMAVGCPPLGPLAQCLVRTTLSGAPPAAALAGLAQAQRATAVRAAHARVRRAGVLATAPLGLCFLPAFVLVGVAPVVMGLTSGFAHRI</sequence>
<evidence type="ECO:0000256" key="2">
    <source>
        <dbReference type="ARBA" id="ARBA00022475"/>
    </source>
</evidence>
<feature type="domain" description="Type II secretion system protein GspF" evidence="7">
    <location>
        <begin position="157"/>
        <end position="279"/>
    </location>
</feature>
<gene>
    <name evidence="8" type="ORF">GCM10023235_36230</name>
</gene>
<protein>
    <recommendedName>
        <fullName evidence="7">Type II secretion system protein GspF domain-containing protein</fullName>
    </recommendedName>
</protein>
<keyword evidence="2" id="KW-1003">Cell membrane</keyword>
<dbReference type="EMBL" id="BAABIS010000001">
    <property type="protein sequence ID" value="GAA4855460.1"/>
    <property type="molecule type" value="Genomic_DNA"/>
</dbReference>
<organism evidence="8 9">
    <name type="scientific">Kitasatospora terrestris</name>
    <dbReference type="NCBI Taxonomy" id="258051"/>
    <lineage>
        <taxon>Bacteria</taxon>
        <taxon>Bacillati</taxon>
        <taxon>Actinomycetota</taxon>
        <taxon>Actinomycetes</taxon>
        <taxon>Kitasatosporales</taxon>
        <taxon>Streptomycetaceae</taxon>
        <taxon>Kitasatospora</taxon>
    </lineage>
</organism>
<evidence type="ECO:0000256" key="6">
    <source>
        <dbReference type="SAM" id="Phobius"/>
    </source>
</evidence>
<keyword evidence="9" id="KW-1185">Reference proteome</keyword>
<dbReference type="InterPro" id="IPR018076">
    <property type="entry name" value="T2SS_GspF_dom"/>
</dbReference>
<keyword evidence="4 6" id="KW-1133">Transmembrane helix</keyword>
<proteinExistence type="predicted"/>
<dbReference type="Proteomes" id="UP001501752">
    <property type="component" value="Unassembled WGS sequence"/>
</dbReference>
<comment type="caution">
    <text evidence="8">The sequence shown here is derived from an EMBL/GenBank/DDBJ whole genome shotgun (WGS) entry which is preliminary data.</text>
</comment>
<comment type="subcellular location">
    <subcellularLocation>
        <location evidence="1">Cell membrane</location>
        <topology evidence="1">Multi-pass membrane protein</topology>
    </subcellularLocation>
</comment>
<keyword evidence="3 6" id="KW-0812">Transmembrane</keyword>
<feature type="transmembrane region" description="Helical" evidence="6">
    <location>
        <begin position="259"/>
        <end position="284"/>
    </location>
</feature>
<evidence type="ECO:0000313" key="9">
    <source>
        <dbReference type="Proteomes" id="UP001501752"/>
    </source>
</evidence>
<evidence type="ECO:0000256" key="3">
    <source>
        <dbReference type="ARBA" id="ARBA00022692"/>
    </source>
</evidence>
<dbReference type="PANTHER" id="PTHR35007">
    <property type="entry name" value="INTEGRAL MEMBRANE PROTEIN-RELATED"/>
    <property type="match status" value="1"/>
</dbReference>
<evidence type="ECO:0000256" key="1">
    <source>
        <dbReference type="ARBA" id="ARBA00004651"/>
    </source>
</evidence>
<dbReference type="Pfam" id="PF00482">
    <property type="entry name" value="T2SSF"/>
    <property type="match status" value="1"/>
</dbReference>
<evidence type="ECO:0000313" key="8">
    <source>
        <dbReference type="EMBL" id="GAA4855460.1"/>
    </source>
</evidence>
<evidence type="ECO:0000256" key="5">
    <source>
        <dbReference type="ARBA" id="ARBA00023136"/>
    </source>
</evidence>
<feature type="transmembrane region" description="Helical" evidence="6">
    <location>
        <begin position="39"/>
        <end position="59"/>
    </location>
</feature>
<name>A0ABP9DT88_9ACTN</name>
<dbReference type="PANTHER" id="PTHR35007:SF3">
    <property type="entry name" value="POSSIBLE CONSERVED ALANINE RICH MEMBRANE PROTEIN"/>
    <property type="match status" value="1"/>
</dbReference>
<feature type="transmembrane region" description="Helical" evidence="6">
    <location>
        <begin position="97"/>
        <end position="126"/>
    </location>
</feature>
<keyword evidence="5 6" id="KW-0472">Membrane</keyword>
<evidence type="ECO:0000259" key="7">
    <source>
        <dbReference type="Pfam" id="PF00482"/>
    </source>
</evidence>
<evidence type="ECO:0000256" key="4">
    <source>
        <dbReference type="ARBA" id="ARBA00022989"/>
    </source>
</evidence>
<accession>A0ABP9DT88</accession>
<reference evidence="9" key="1">
    <citation type="journal article" date="2019" name="Int. J. Syst. Evol. Microbiol.">
        <title>The Global Catalogue of Microorganisms (GCM) 10K type strain sequencing project: providing services to taxonomists for standard genome sequencing and annotation.</title>
        <authorList>
            <consortium name="The Broad Institute Genomics Platform"/>
            <consortium name="The Broad Institute Genome Sequencing Center for Infectious Disease"/>
            <person name="Wu L."/>
            <person name="Ma J."/>
        </authorList>
    </citation>
    <scope>NUCLEOTIDE SEQUENCE [LARGE SCALE GENOMIC DNA]</scope>
    <source>
        <strain evidence="9">JCM 13006</strain>
    </source>
</reference>